<protein>
    <submittedName>
        <fullName evidence="3">Leucine-rich repeat protein</fullName>
    </submittedName>
</protein>
<dbReference type="PANTHER" id="PTHR48051:SF1">
    <property type="entry name" value="RAS SUPPRESSOR PROTEIN 1"/>
    <property type="match status" value="1"/>
</dbReference>
<accession>A0A061J6T1</accession>
<dbReference type="InterPro" id="IPR032675">
    <property type="entry name" value="LRR_dom_sf"/>
</dbReference>
<dbReference type="SMART" id="SM00364">
    <property type="entry name" value="LRR_BAC"/>
    <property type="match status" value="4"/>
</dbReference>
<dbReference type="Gene3D" id="3.80.10.10">
    <property type="entry name" value="Ribonuclease Inhibitor"/>
    <property type="match status" value="1"/>
</dbReference>
<dbReference type="AlphaFoldDB" id="A0A061J6T1"/>
<sequence length="232" mass="26034">MADAEERFLDAVQQAYDNKALTLYFSYQEDFDAIPAAIKALRETLEVLHVDNNYSLTALPPAIGDLGRLRWLNASYCRLMSLPQELGRLSHLERLYLSNNLLQSVPMEMWQLKSLQELRLDNNKLHVLPGGILFLPRLESLTLENNPLFVPEDVVGAAPSTLVSPLISVDCSNCCVRGRNYEVLITFHNVAALRSVPFMHCLCSPVCRRHLEVRLAEYDASHSSPNAASPLS</sequence>
<dbReference type="Pfam" id="PF13855">
    <property type="entry name" value="LRR_8"/>
    <property type="match status" value="1"/>
</dbReference>
<dbReference type="Proteomes" id="UP000031737">
    <property type="component" value="Unassembled WGS sequence"/>
</dbReference>
<dbReference type="VEuPathDB" id="TriTrypDB:TRSC58_01146"/>
<keyword evidence="2" id="KW-0677">Repeat</keyword>
<dbReference type="SMART" id="SM00369">
    <property type="entry name" value="LRR_TYP"/>
    <property type="match status" value="3"/>
</dbReference>
<name>A0A061J6T1_TRYRA</name>
<evidence type="ECO:0000313" key="3">
    <source>
        <dbReference type="EMBL" id="ESL11113.1"/>
    </source>
</evidence>
<keyword evidence="4" id="KW-1185">Reference proteome</keyword>
<dbReference type="InterPro" id="IPR003591">
    <property type="entry name" value="Leu-rich_rpt_typical-subtyp"/>
</dbReference>
<organism evidence="3 4">
    <name type="scientific">Trypanosoma rangeli SC58</name>
    <dbReference type="NCBI Taxonomy" id="429131"/>
    <lineage>
        <taxon>Eukaryota</taxon>
        <taxon>Discoba</taxon>
        <taxon>Euglenozoa</taxon>
        <taxon>Kinetoplastea</taxon>
        <taxon>Metakinetoplastina</taxon>
        <taxon>Trypanosomatida</taxon>
        <taxon>Trypanosomatidae</taxon>
        <taxon>Trypanosoma</taxon>
        <taxon>Herpetosoma</taxon>
    </lineage>
</organism>
<dbReference type="OrthoDB" id="1394818at2759"/>
<dbReference type="InterPro" id="IPR001611">
    <property type="entry name" value="Leu-rich_rpt"/>
</dbReference>
<gene>
    <name evidence="3" type="ORF">TRSC58_01146</name>
</gene>
<comment type="caution">
    <text evidence="3">The sequence shown here is derived from an EMBL/GenBank/DDBJ whole genome shotgun (WGS) entry which is preliminary data.</text>
</comment>
<dbReference type="PANTHER" id="PTHR48051">
    <property type="match status" value="1"/>
</dbReference>
<dbReference type="EMBL" id="AUPL01001146">
    <property type="protein sequence ID" value="ESL11113.1"/>
    <property type="molecule type" value="Genomic_DNA"/>
</dbReference>
<reference evidence="3 4" key="1">
    <citation type="submission" date="2013-07" db="EMBL/GenBank/DDBJ databases">
        <authorList>
            <person name="Stoco P.H."/>
            <person name="Wagner G."/>
            <person name="Gerber A."/>
            <person name="Zaha A."/>
            <person name="Thompson C."/>
            <person name="Bartholomeu D.C."/>
            <person name="Luckemeyer D.D."/>
            <person name="Bahia D."/>
            <person name="Loreto E."/>
            <person name="Prestes E.B."/>
            <person name="Lima F.M."/>
            <person name="Rodrigues-Luiz G."/>
            <person name="Vallejo G.A."/>
            <person name="Filho J.F."/>
            <person name="Monteiro K.M."/>
            <person name="Tyler K.M."/>
            <person name="de Almeida L.G."/>
            <person name="Ortiz M.F."/>
            <person name="Siervo M.A."/>
            <person name="de Moraes M.H."/>
            <person name="Cunha O.L."/>
            <person name="Mendonca-Neto R."/>
            <person name="Silva R."/>
            <person name="Teixeira S.M."/>
            <person name="Murta S.M."/>
            <person name="Sincero T.C."/>
            <person name="Mendes T.A."/>
            <person name="Urmenyi T.P."/>
            <person name="Silva V.G."/>
            <person name="da Rocha W.D."/>
            <person name="Andersson B."/>
            <person name="Romanha A.J."/>
            <person name="Steindel M."/>
            <person name="de Vasconcelos A.T."/>
            <person name="Grisard E.C."/>
        </authorList>
    </citation>
    <scope>NUCLEOTIDE SEQUENCE [LARGE SCALE GENOMIC DNA]</scope>
    <source>
        <strain evidence="3 4">SC58</strain>
    </source>
</reference>
<dbReference type="Pfam" id="PF00560">
    <property type="entry name" value="LRR_1"/>
    <property type="match status" value="1"/>
</dbReference>
<evidence type="ECO:0000313" key="4">
    <source>
        <dbReference type="Proteomes" id="UP000031737"/>
    </source>
</evidence>
<dbReference type="SUPFAM" id="SSF52058">
    <property type="entry name" value="L domain-like"/>
    <property type="match status" value="1"/>
</dbReference>
<evidence type="ECO:0000256" key="2">
    <source>
        <dbReference type="ARBA" id="ARBA00022737"/>
    </source>
</evidence>
<dbReference type="InterPro" id="IPR050216">
    <property type="entry name" value="LRR_domain-containing"/>
</dbReference>
<dbReference type="GO" id="GO:0005737">
    <property type="term" value="C:cytoplasm"/>
    <property type="evidence" value="ECO:0007669"/>
    <property type="project" value="TreeGrafter"/>
</dbReference>
<keyword evidence="1" id="KW-0433">Leucine-rich repeat</keyword>
<evidence type="ECO:0000256" key="1">
    <source>
        <dbReference type="ARBA" id="ARBA00022614"/>
    </source>
</evidence>
<proteinExistence type="predicted"/>